<protein>
    <submittedName>
        <fullName evidence="1">Uncharacterized protein</fullName>
    </submittedName>
</protein>
<keyword evidence="2" id="KW-1185">Reference proteome</keyword>
<proteinExistence type="predicted"/>
<evidence type="ECO:0000313" key="1">
    <source>
        <dbReference type="EMBL" id="KAF5323291.1"/>
    </source>
</evidence>
<dbReference type="EMBL" id="JAACJJ010000019">
    <property type="protein sequence ID" value="KAF5323291.1"/>
    <property type="molecule type" value="Genomic_DNA"/>
</dbReference>
<comment type="caution">
    <text evidence="1">The sequence shown here is derived from an EMBL/GenBank/DDBJ whole genome shotgun (WGS) entry which is preliminary data.</text>
</comment>
<gene>
    <name evidence="1" type="ORF">D9619_013512</name>
</gene>
<organism evidence="1 2">
    <name type="scientific">Psilocybe cf. subviscida</name>
    <dbReference type="NCBI Taxonomy" id="2480587"/>
    <lineage>
        <taxon>Eukaryota</taxon>
        <taxon>Fungi</taxon>
        <taxon>Dikarya</taxon>
        <taxon>Basidiomycota</taxon>
        <taxon>Agaricomycotina</taxon>
        <taxon>Agaricomycetes</taxon>
        <taxon>Agaricomycetidae</taxon>
        <taxon>Agaricales</taxon>
        <taxon>Agaricineae</taxon>
        <taxon>Strophariaceae</taxon>
        <taxon>Psilocybe</taxon>
    </lineage>
</organism>
<sequence length="203" mass="22554">MCYNLLRSNPISIHCHQLLRLESTMTPFLLKRVENPTEAQIDTCSTLFYDLMRTNQATIALVGGDAALLKLQAAATIPAGALAGEFYVAENHDGDIVAYTLWMPPGEEIFSSLYESPEQCALGLNNFMESLFEAAKEYFRTTYHDLAEFPAFVNSILGPTGKINSWWLNMAMVHPEASANRLKSSRVLPLLSPQDVKSAHNAR</sequence>
<reference evidence="1 2" key="1">
    <citation type="journal article" date="2020" name="ISME J.">
        <title>Uncovering the hidden diversity of litter-decomposition mechanisms in mushroom-forming fungi.</title>
        <authorList>
            <person name="Floudas D."/>
            <person name="Bentzer J."/>
            <person name="Ahren D."/>
            <person name="Johansson T."/>
            <person name="Persson P."/>
            <person name="Tunlid A."/>
        </authorList>
    </citation>
    <scope>NUCLEOTIDE SEQUENCE [LARGE SCALE GENOMIC DNA]</scope>
    <source>
        <strain evidence="1 2">CBS 101986</strain>
    </source>
</reference>
<dbReference type="AlphaFoldDB" id="A0A8H5F4F8"/>
<evidence type="ECO:0000313" key="2">
    <source>
        <dbReference type="Proteomes" id="UP000567179"/>
    </source>
</evidence>
<name>A0A8H5F4F8_9AGAR</name>
<accession>A0A8H5F4F8</accession>
<dbReference type="Proteomes" id="UP000567179">
    <property type="component" value="Unassembled WGS sequence"/>
</dbReference>
<dbReference type="Gene3D" id="3.40.630.30">
    <property type="match status" value="1"/>
</dbReference>
<dbReference type="OrthoDB" id="61113at2759"/>